<dbReference type="GO" id="GO:0008977">
    <property type="term" value="F:prephenate dehydrogenase (NAD+) activity"/>
    <property type="evidence" value="ECO:0007669"/>
    <property type="project" value="InterPro"/>
</dbReference>
<evidence type="ECO:0000313" key="5">
    <source>
        <dbReference type="Proteomes" id="UP000279271"/>
    </source>
</evidence>
<dbReference type="Pfam" id="PF26213">
    <property type="entry name" value="TYRAAT1_C"/>
    <property type="match status" value="1"/>
</dbReference>
<evidence type="ECO:0000259" key="3">
    <source>
        <dbReference type="PROSITE" id="PS51176"/>
    </source>
</evidence>
<dbReference type="GO" id="GO:0004665">
    <property type="term" value="F:prephenate dehydrogenase (NADP+) activity"/>
    <property type="evidence" value="ECO:0007669"/>
    <property type="project" value="InterPro"/>
</dbReference>
<proteinExistence type="predicted"/>
<dbReference type="Pfam" id="PF02153">
    <property type="entry name" value="PDH_N"/>
    <property type="match status" value="1"/>
</dbReference>
<dbReference type="SUPFAM" id="SSF51735">
    <property type="entry name" value="NAD(P)-binding Rossmann-fold domains"/>
    <property type="match status" value="1"/>
</dbReference>
<accession>A0A3M7KVT3</accession>
<dbReference type="InterPro" id="IPR059064">
    <property type="entry name" value="TYRAAT2_C"/>
</dbReference>
<dbReference type="AlphaFoldDB" id="A0A3M7KVT3"/>
<name>A0A3M7KVT3_AUXPR</name>
<dbReference type="GO" id="GO:0070403">
    <property type="term" value="F:NAD+ binding"/>
    <property type="evidence" value="ECO:0007669"/>
    <property type="project" value="InterPro"/>
</dbReference>
<feature type="domain" description="Prephenate/arogenate dehydrogenase" evidence="3">
    <location>
        <begin position="36"/>
        <end position="317"/>
    </location>
</feature>
<dbReference type="PANTHER" id="PTHR43207">
    <property type="entry name" value="AROGENATE DEHYDROGENASE-RELATED"/>
    <property type="match status" value="1"/>
</dbReference>
<keyword evidence="1" id="KW-0560">Oxidoreductase</keyword>
<dbReference type="InterPro" id="IPR045011">
    <property type="entry name" value="TYRAAT1/2"/>
</dbReference>
<evidence type="ECO:0000256" key="2">
    <source>
        <dbReference type="SAM" id="MobiDB-lite"/>
    </source>
</evidence>
<dbReference type="Proteomes" id="UP000279271">
    <property type="component" value="Unassembled WGS sequence"/>
</dbReference>
<dbReference type="InterPro" id="IPR046826">
    <property type="entry name" value="PDH_N"/>
</dbReference>
<comment type="caution">
    <text evidence="4">The sequence shown here is derived from an EMBL/GenBank/DDBJ whole genome shotgun (WGS) entry which is preliminary data.</text>
</comment>
<dbReference type="PROSITE" id="PS51176">
    <property type="entry name" value="PDH_ADH"/>
    <property type="match status" value="1"/>
</dbReference>
<feature type="region of interest" description="Disordered" evidence="2">
    <location>
        <begin position="298"/>
        <end position="356"/>
    </location>
</feature>
<evidence type="ECO:0000256" key="1">
    <source>
        <dbReference type="ARBA" id="ARBA00023002"/>
    </source>
</evidence>
<organism evidence="4 5">
    <name type="scientific">Auxenochlorella protothecoides</name>
    <name type="common">Green microalga</name>
    <name type="synonym">Chlorella protothecoides</name>
    <dbReference type="NCBI Taxonomy" id="3075"/>
    <lineage>
        <taxon>Eukaryota</taxon>
        <taxon>Viridiplantae</taxon>
        <taxon>Chlorophyta</taxon>
        <taxon>core chlorophytes</taxon>
        <taxon>Trebouxiophyceae</taxon>
        <taxon>Chlorellales</taxon>
        <taxon>Chlorellaceae</taxon>
        <taxon>Auxenochlorella</taxon>
    </lineage>
</organism>
<dbReference type="InterPro" id="IPR008927">
    <property type="entry name" value="6-PGluconate_DH-like_C_sf"/>
</dbReference>
<protein>
    <recommendedName>
        <fullName evidence="3">Prephenate/arogenate dehydrogenase domain-containing protein</fullName>
    </recommendedName>
</protein>
<dbReference type="GO" id="GO:0033730">
    <property type="term" value="F:arogenate dehydrogenase (NADP+) activity"/>
    <property type="evidence" value="ECO:0007669"/>
    <property type="project" value="InterPro"/>
</dbReference>
<dbReference type="PANTHER" id="PTHR43207:SF4">
    <property type="entry name" value="AROGENATE DEHYDROGENASE 2, CHLOROPLASTIC"/>
    <property type="match status" value="1"/>
</dbReference>
<dbReference type="GO" id="GO:0006571">
    <property type="term" value="P:tyrosine biosynthetic process"/>
    <property type="evidence" value="ECO:0007669"/>
    <property type="project" value="InterPro"/>
</dbReference>
<gene>
    <name evidence="4" type="ORF">APUTEX25_002177</name>
</gene>
<dbReference type="SUPFAM" id="SSF48179">
    <property type="entry name" value="6-phosphogluconate dehydrogenase C-terminal domain-like"/>
    <property type="match status" value="1"/>
</dbReference>
<dbReference type="InterPro" id="IPR036291">
    <property type="entry name" value="NAD(P)-bd_dom_sf"/>
</dbReference>
<dbReference type="EMBL" id="QOKY01000175">
    <property type="protein sequence ID" value="RMZ54591.1"/>
    <property type="molecule type" value="Genomic_DNA"/>
</dbReference>
<dbReference type="Gene3D" id="3.40.50.720">
    <property type="entry name" value="NAD(P)-binding Rossmann-like Domain"/>
    <property type="match status" value="1"/>
</dbReference>
<dbReference type="InterPro" id="IPR003099">
    <property type="entry name" value="Prephen_DH"/>
</dbReference>
<sequence length="356" mass="39583">MPVWCWSALRISSLDAAQGFDFESRTAQNLEEASTMFVGILGFGTFGQFLAARLVKAGHRVIATSRRDYTREAAAMGVEFFADVDDFCEEHPEVVILSTAILSLEKVLAALPVQRLKRSTLFVDVLSVKEFPKQAMLRMLPADADILCTHPMFGPDSGQGSWSGLNFMYEVARLVPGDAARQQRMQNFIRFFAREGCTMVELGCEEHDRQAASTQFITHTVGRMLGEMKLEPTPIDTRGFQSLLSLVGNTNNDSFDLYYGLFMYNPNATQELERLEHAFDSVKRQLFRRLHAKLRDQLFPSPSAPRPEGTFLEAPAAPPAAPALEPGIGVLPRGSQREAELVSSRSRKRASLENGS</sequence>
<evidence type="ECO:0000313" key="4">
    <source>
        <dbReference type="EMBL" id="RMZ54591.1"/>
    </source>
</evidence>
<reference evidence="5" key="1">
    <citation type="journal article" date="2018" name="Algal Res.">
        <title>Characterization of plant carbon substrate utilization by Auxenochlorella protothecoides.</title>
        <authorList>
            <person name="Vogler B.W."/>
            <person name="Starkenburg S.R."/>
            <person name="Sudasinghe N."/>
            <person name="Schambach J.Y."/>
            <person name="Rollin J.A."/>
            <person name="Pattathil S."/>
            <person name="Barry A.N."/>
        </authorList>
    </citation>
    <scope>NUCLEOTIDE SEQUENCE [LARGE SCALE GENOMIC DNA]</scope>
    <source>
        <strain evidence="5">UTEX 25</strain>
    </source>
</reference>